<dbReference type="Proteomes" id="UP000323876">
    <property type="component" value="Unassembled WGS sequence"/>
</dbReference>
<dbReference type="InterPro" id="IPR036435">
    <property type="entry name" value="Leukocidin/porin_MspA_sf"/>
</dbReference>
<comment type="caution">
    <text evidence="2">The sequence shown here is derived from an EMBL/GenBank/DDBJ whole genome shotgun (WGS) entry which is preliminary data.</text>
</comment>
<dbReference type="Gene3D" id="2.60.40.1650">
    <property type="entry name" value="Porin MspA (Ig-like beta-sandwich domain)"/>
    <property type="match status" value="2"/>
</dbReference>
<accession>A0A5N0E6X7</accession>
<dbReference type="OrthoDB" id="4374453at2"/>
<keyword evidence="1" id="KW-0732">Signal</keyword>
<evidence type="ECO:0000256" key="1">
    <source>
        <dbReference type="ARBA" id="ARBA00022729"/>
    </source>
</evidence>
<dbReference type="EMBL" id="VXLC01000023">
    <property type="protein sequence ID" value="KAA8884169.1"/>
    <property type="molecule type" value="Genomic_DNA"/>
</dbReference>
<evidence type="ECO:0000313" key="2">
    <source>
        <dbReference type="EMBL" id="KAA8884169.1"/>
    </source>
</evidence>
<keyword evidence="3" id="KW-1185">Reference proteome</keyword>
<name>A0A5N0E6X7_9NOCA</name>
<gene>
    <name evidence="2" type="ORF">F3087_36165</name>
</gene>
<evidence type="ECO:0000313" key="3">
    <source>
        <dbReference type="Proteomes" id="UP000323876"/>
    </source>
</evidence>
<dbReference type="Pfam" id="PF09203">
    <property type="entry name" value="MspA"/>
    <property type="match status" value="1"/>
</dbReference>
<dbReference type="SUPFAM" id="SSF56959">
    <property type="entry name" value="Leukocidin-like"/>
    <property type="match status" value="1"/>
</dbReference>
<reference evidence="2 3" key="1">
    <citation type="submission" date="2019-09" db="EMBL/GenBank/DDBJ databases">
        <authorList>
            <person name="Wang X."/>
        </authorList>
    </citation>
    <scope>NUCLEOTIDE SEQUENCE [LARGE SCALE GENOMIC DNA]</scope>
    <source>
        <strain evidence="2 3">CICC 11023</strain>
    </source>
</reference>
<proteinExistence type="predicted"/>
<organism evidence="2 3">
    <name type="scientific">Nocardia colli</name>
    <dbReference type="NCBI Taxonomy" id="2545717"/>
    <lineage>
        <taxon>Bacteria</taxon>
        <taxon>Bacillati</taxon>
        <taxon>Actinomycetota</taxon>
        <taxon>Actinomycetes</taxon>
        <taxon>Mycobacteriales</taxon>
        <taxon>Nocardiaceae</taxon>
        <taxon>Nocardia</taxon>
    </lineage>
</organism>
<protein>
    <submittedName>
        <fullName evidence="2">MspA family porin</fullName>
    </submittedName>
</protein>
<dbReference type="InterPro" id="IPR015286">
    <property type="entry name" value="Porin_fam_mycobact-type"/>
</dbReference>
<dbReference type="AlphaFoldDB" id="A0A5N0E6X7"/>
<sequence>MTCASVAALAPTATAEVISMPPHEKSFVPPGDGAKKFTIGSREEYIYRIPPLNFMGTTREALVSSIGYGQVEGASAGKLRIGYHVGCAVTIGAGTLGATPDLVIGQSPSVNPNPVATLNLAPGEVGEVAIAEKDMIPGKLIQLSFRDFHIKVNSCTGPVTLRQYAYVDYKSPEVDDSGAVFGDPTWL</sequence>